<reference evidence="6 7" key="1">
    <citation type="journal article" date="2018" name="Nat. Biotechnol.">
        <title>A standardized bacterial taxonomy based on genome phylogeny substantially revises the tree of life.</title>
        <authorList>
            <person name="Parks D.H."/>
            <person name="Chuvochina M."/>
            <person name="Waite D.W."/>
            <person name="Rinke C."/>
            <person name="Skarshewski A."/>
            <person name="Chaumeil P.A."/>
            <person name="Hugenholtz P."/>
        </authorList>
    </citation>
    <scope>NUCLEOTIDE SEQUENCE [LARGE SCALE GENOMIC DNA]</scope>
    <source>
        <strain evidence="6">UBA10707</strain>
    </source>
</reference>
<dbReference type="Pfam" id="PF07690">
    <property type="entry name" value="MFS_1"/>
    <property type="match status" value="1"/>
</dbReference>
<feature type="domain" description="Major facilitator superfamily (MFS) profile" evidence="5">
    <location>
        <begin position="215"/>
        <end position="404"/>
    </location>
</feature>
<name>A0A356LDQ1_9BURK</name>
<dbReference type="InterPro" id="IPR011701">
    <property type="entry name" value="MFS"/>
</dbReference>
<evidence type="ECO:0000256" key="1">
    <source>
        <dbReference type="ARBA" id="ARBA00022692"/>
    </source>
</evidence>
<comment type="caution">
    <text evidence="6">The sequence shown here is derived from an EMBL/GenBank/DDBJ whole genome shotgun (WGS) entry which is preliminary data.</text>
</comment>
<dbReference type="InterPro" id="IPR036259">
    <property type="entry name" value="MFS_trans_sf"/>
</dbReference>
<proteinExistence type="predicted"/>
<dbReference type="AlphaFoldDB" id="A0A356LDQ1"/>
<feature type="transmembrane region" description="Helical" evidence="4">
    <location>
        <begin position="79"/>
        <end position="98"/>
    </location>
</feature>
<protein>
    <submittedName>
        <fullName evidence="6">MFS transporter</fullName>
    </submittedName>
</protein>
<organism evidence="6 7">
    <name type="scientific">Advenella kashmirensis</name>
    <dbReference type="NCBI Taxonomy" id="310575"/>
    <lineage>
        <taxon>Bacteria</taxon>
        <taxon>Pseudomonadati</taxon>
        <taxon>Pseudomonadota</taxon>
        <taxon>Betaproteobacteria</taxon>
        <taxon>Burkholderiales</taxon>
        <taxon>Alcaligenaceae</taxon>
    </lineage>
</organism>
<feature type="transmembrane region" description="Helical" evidence="4">
    <location>
        <begin position="218"/>
        <end position="241"/>
    </location>
</feature>
<evidence type="ECO:0000256" key="3">
    <source>
        <dbReference type="ARBA" id="ARBA00023136"/>
    </source>
</evidence>
<feature type="transmembrane region" description="Helical" evidence="4">
    <location>
        <begin position="368"/>
        <end position="387"/>
    </location>
</feature>
<dbReference type="Proteomes" id="UP000264036">
    <property type="component" value="Unassembled WGS sequence"/>
</dbReference>
<dbReference type="Gene3D" id="1.20.1250.20">
    <property type="entry name" value="MFS general substrate transporter like domains"/>
    <property type="match status" value="2"/>
</dbReference>
<evidence type="ECO:0000256" key="4">
    <source>
        <dbReference type="SAM" id="Phobius"/>
    </source>
</evidence>
<gene>
    <name evidence="6" type="ORF">DD666_05715</name>
</gene>
<keyword evidence="1 4" id="KW-0812">Transmembrane</keyword>
<feature type="transmembrane region" description="Helical" evidence="4">
    <location>
        <begin position="303"/>
        <end position="326"/>
    </location>
</feature>
<dbReference type="PANTHER" id="PTHR23542">
    <property type="match status" value="1"/>
</dbReference>
<evidence type="ECO:0000256" key="2">
    <source>
        <dbReference type="ARBA" id="ARBA00022989"/>
    </source>
</evidence>
<dbReference type="SUPFAM" id="SSF103473">
    <property type="entry name" value="MFS general substrate transporter"/>
    <property type="match status" value="1"/>
</dbReference>
<keyword evidence="3 4" id="KW-0472">Membrane</keyword>
<feature type="transmembrane region" description="Helical" evidence="4">
    <location>
        <begin position="167"/>
        <end position="187"/>
    </location>
</feature>
<dbReference type="PANTHER" id="PTHR23542:SF1">
    <property type="entry name" value="MAJOR FACILITATOR SUPERFAMILY (MFS) PROFILE DOMAIN-CONTAINING PROTEIN"/>
    <property type="match status" value="1"/>
</dbReference>
<feature type="transmembrane region" description="Helical" evidence="4">
    <location>
        <begin position="247"/>
        <end position="268"/>
    </location>
</feature>
<dbReference type="GO" id="GO:0022857">
    <property type="term" value="F:transmembrane transporter activity"/>
    <property type="evidence" value="ECO:0007669"/>
    <property type="project" value="InterPro"/>
</dbReference>
<evidence type="ECO:0000313" key="7">
    <source>
        <dbReference type="Proteomes" id="UP000264036"/>
    </source>
</evidence>
<accession>A0A356LDQ1</accession>
<dbReference type="PROSITE" id="PS50850">
    <property type="entry name" value="MFS"/>
    <property type="match status" value="1"/>
</dbReference>
<dbReference type="InterPro" id="IPR020846">
    <property type="entry name" value="MFS_dom"/>
</dbReference>
<feature type="transmembrane region" description="Helical" evidence="4">
    <location>
        <begin position="46"/>
        <end position="67"/>
    </location>
</feature>
<evidence type="ECO:0000313" key="6">
    <source>
        <dbReference type="EMBL" id="HBP28898.1"/>
    </source>
</evidence>
<sequence length="404" mass="41886">MVNPYRELFVAPGAMGFALAGLLARIALPMTGIGIITMLSQLRASYALAGAVSATFVLTYALLSPQISRLVDRHGQSRVLPAATMISVIGMLVLLAASRWQAPDWILFAGALLAGFMPSISAMLRARWTAIYRGQPQLSAAYSLETVIDEATYIVGPALSVGLSVAAFPQAGPLAALVLLVLGVWALTTQRGTEPQVQVRPNGTDAAGSVIRLANVRLLILLMVAMGVIVGTVDIVSVALSEQLGQPAAASLVLAAYAVGSFLAGLLFGAMKLRTPLHRLLLLGGLATAVTTLPLMLVDNVPALAATVFLAGLFFAPTMIVAMTLVERLVPAHQLTEGMTWLLAGLNVGVALGAVASGRIVDESGAQVGFAIALCAGILVLLVALLGHLRLRAYCQSPPVSEAA</sequence>
<dbReference type="EMBL" id="DOEK01000008">
    <property type="protein sequence ID" value="HBP28898.1"/>
    <property type="molecule type" value="Genomic_DNA"/>
</dbReference>
<feature type="transmembrane region" description="Helical" evidence="4">
    <location>
        <begin position="280"/>
        <end position="297"/>
    </location>
</feature>
<keyword evidence="2 4" id="KW-1133">Transmembrane helix</keyword>
<feature type="transmembrane region" description="Helical" evidence="4">
    <location>
        <begin position="105"/>
        <end position="124"/>
    </location>
</feature>
<evidence type="ECO:0000259" key="5">
    <source>
        <dbReference type="PROSITE" id="PS50850"/>
    </source>
</evidence>
<feature type="transmembrane region" description="Helical" evidence="4">
    <location>
        <begin position="14"/>
        <end position="39"/>
    </location>
</feature>
<feature type="transmembrane region" description="Helical" evidence="4">
    <location>
        <begin position="338"/>
        <end position="356"/>
    </location>
</feature>